<evidence type="ECO:0008006" key="4">
    <source>
        <dbReference type="Google" id="ProtNLM"/>
    </source>
</evidence>
<reference evidence="2 3" key="1">
    <citation type="submission" date="2024-05" db="EMBL/GenBank/DDBJ databases">
        <title>Genome sequencing of Marine Estuary Bacteria, Shewanella vesiculosa and S. baltica, and Pseudomonas syringae.</title>
        <authorList>
            <person name="Gurung A."/>
            <person name="Maclea K.S."/>
        </authorList>
    </citation>
    <scope>NUCLEOTIDE SEQUENCE [LARGE SCALE GENOMIC DNA]</scope>
    <source>
        <strain evidence="2 3">1A</strain>
    </source>
</reference>
<sequence length="138" mass="15306">MSSQSDPRDWKNANKQNTARLAKWTFAWVITMAIANFGPIYLWQQQAITALAIGINFIIGIGMIMANRRQLLGLDELQQKIQLHAMGLSLGVGLIVGLSYSNLDTTNLISGHAEISHLVIIMSLSYLVGIILGHRKYQ</sequence>
<protein>
    <recommendedName>
        <fullName evidence="4">DUF2231 domain-containing protein</fullName>
    </recommendedName>
</protein>
<gene>
    <name evidence="2" type="ORF">ABHN84_11575</name>
</gene>
<evidence type="ECO:0000256" key="1">
    <source>
        <dbReference type="SAM" id="Phobius"/>
    </source>
</evidence>
<organism evidence="2 3">
    <name type="scientific">Shewanella vesiculosa</name>
    <dbReference type="NCBI Taxonomy" id="518738"/>
    <lineage>
        <taxon>Bacteria</taxon>
        <taxon>Pseudomonadati</taxon>
        <taxon>Pseudomonadota</taxon>
        <taxon>Gammaproteobacteria</taxon>
        <taxon>Alteromonadales</taxon>
        <taxon>Shewanellaceae</taxon>
        <taxon>Shewanella</taxon>
    </lineage>
</organism>
<dbReference type="RefSeq" id="WP_124015104.1">
    <property type="nucleotide sequence ID" value="NZ_JAACRJ010000005.1"/>
</dbReference>
<keyword evidence="1" id="KW-0812">Transmembrane</keyword>
<dbReference type="Proteomes" id="UP001477278">
    <property type="component" value="Unassembled WGS sequence"/>
</dbReference>
<keyword evidence="1" id="KW-1133">Transmembrane helix</keyword>
<feature type="transmembrane region" description="Helical" evidence="1">
    <location>
        <begin position="115"/>
        <end position="133"/>
    </location>
</feature>
<dbReference type="GeneID" id="90569060"/>
<comment type="caution">
    <text evidence="2">The sequence shown here is derived from an EMBL/GenBank/DDBJ whole genome shotgun (WGS) entry which is preliminary data.</text>
</comment>
<keyword evidence="3" id="KW-1185">Reference proteome</keyword>
<evidence type="ECO:0000313" key="2">
    <source>
        <dbReference type="EMBL" id="MEO3682925.1"/>
    </source>
</evidence>
<feature type="transmembrane region" description="Helical" evidence="1">
    <location>
        <begin position="21"/>
        <end position="41"/>
    </location>
</feature>
<name>A0ABV0FQ10_9GAMM</name>
<keyword evidence="1" id="KW-0472">Membrane</keyword>
<feature type="transmembrane region" description="Helical" evidence="1">
    <location>
        <begin position="47"/>
        <end position="65"/>
    </location>
</feature>
<evidence type="ECO:0000313" key="3">
    <source>
        <dbReference type="Proteomes" id="UP001477278"/>
    </source>
</evidence>
<feature type="transmembrane region" description="Helical" evidence="1">
    <location>
        <begin position="85"/>
        <end position="103"/>
    </location>
</feature>
<accession>A0ABV0FQ10</accession>
<proteinExistence type="predicted"/>
<dbReference type="EMBL" id="JBDPZN010000004">
    <property type="protein sequence ID" value="MEO3682925.1"/>
    <property type="molecule type" value="Genomic_DNA"/>
</dbReference>